<dbReference type="EMBL" id="FQ790313">
    <property type="protein sequence ID" value="CCD34733.1"/>
    <property type="molecule type" value="Genomic_DNA"/>
</dbReference>
<accession>G2YBZ2</accession>
<evidence type="ECO:0000313" key="2">
    <source>
        <dbReference type="EMBL" id="CCD34733.1"/>
    </source>
</evidence>
<dbReference type="Proteomes" id="UP000008177">
    <property type="component" value="Unplaced contigs"/>
</dbReference>
<dbReference type="HOGENOM" id="CLU_2440588_0_0_1"/>
<feature type="region of interest" description="Disordered" evidence="1">
    <location>
        <begin position="1"/>
        <end position="50"/>
    </location>
</feature>
<protein>
    <submittedName>
        <fullName evidence="2">Uncharacterized protein</fullName>
    </submittedName>
</protein>
<evidence type="ECO:0000256" key="1">
    <source>
        <dbReference type="SAM" id="MobiDB-lite"/>
    </source>
</evidence>
<proteinExistence type="predicted"/>
<reference evidence="3" key="1">
    <citation type="journal article" date="2011" name="PLoS Genet.">
        <title>Genomic analysis of the necrotrophic fungal pathogens Sclerotinia sclerotiorum and Botrytis cinerea.</title>
        <authorList>
            <person name="Amselem J."/>
            <person name="Cuomo C.A."/>
            <person name="van Kan J.A."/>
            <person name="Viaud M."/>
            <person name="Benito E.P."/>
            <person name="Couloux A."/>
            <person name="Coutinho P.M."/>
            <person name="de Vries R.P."/>
            <person name="Dyer P.S."/>
            <person name="Fillinger S."/>
            <person name="Fournier E."/>
            <person name="Gout L."/>
            <person name="Hahn M."/>
            <person name="Kohn L."/>
            <person name="Lapalu N."/>
            <person name="Plummer K.M."/>
            <person name="Pradier J.M."/>
            <person name="Quevillon E."/>
            <person name="Sharon A."/>
            <person name="Simon A."/>
            <person name="ten Have A."/>
            <person name="Tudzynski B."/>
            <person name="Tudzynski P."/>
            <person name="Wincker P."/>
            <person name="Andrew M."/>
            <person name="Anthouard V."/>
            <person name="Beever R.E."/>
            <person name="Beffa R."/>
            <person name="Benoit I."/>
            <person name="Bouzid O."/>
            <person name="Brault B."/>
            <person name="Chen Z."/>
            <person name="Choquer M."/>
            <person name="Collemare J."/>
            <person name="Cotton P."/>
            <person name="Danchin E.G."/>
            <person name="Da Silva C."/>
            <person name="Gautier A."/>
            <person name="Giraud C."/>
            <person name="Giraud T."/>
            <person name="Gonzalez C."/>
            <person name="Grossetete S."/>
            <person name="Guldener U."/>
            <person name="Henrissat B."/>
            <person name="Howlett B.J."/>
            <person name="Kodira C."/>
            <person name="Kretschmer M."/>
            <person name="Lappartient A."/>
            <person name="Leroch M."/>
            <person name="Levis C."/>
            <person name="Mauceli E."/>
            <person name="Neuveglise C."/>
            <person name="Oeser B."/>
            <person name="Pearson M."/>
            <person name="Poulain J."/>
            <person name="Poussereau N."/>
            <person name="Quesneville H."/>
            <person name="Rascle C."/>
            <person name="Schumacher J."/>
            <person name="Segurens B."/>
            <person name="Sexton A."/>
            <person name="Silva E."/>
            <person name="Sirven C."/>
            <person name="Soanes D.M."/>
            <person name="Talbot N.J."/>
            <person name="Templeton M."/>
            <person name="Yandava C."/>
            <person name="Yarden O."/>
            <person name="Zeng Q."/>
            <person name="Rollins J.A."/>
            <person name="Lebrun M.H."/>
            <person name="Dickman M."/>
        </authorList>
    </citation>
    <scope>NUCLEOTIDE SEQUENCE [LARGE SCALE GENOMIC DNA]</scope>
    <source>
        <strain evidence="3">T4</strain>
    </source>
</reference>
<name>G2YBZ2_BOTF4</name>
<gene>
    <name evidence="2" type="ORF">BofuT4_uP101370.1</name>
</gene>
<dbReference type="InParanoid" id="G2YBZ2"/>
<dbReference type="AlphaFoldDB" id="G2YBZ2"/>
<organism evidence="2 3">
    <name type="scientific">Botryotinia fuckeliana (strain T4)</name>
    <name type="common">Noble rot fungus</name>
    <name type="synonym">Botrytis cinerea</name>
    <dbReference type="NCBI Taxonomy" id="999810"/>
    <lineage>
        <taxon>Eukaryota</taxon>
        <taxon>Fungi</taxon>
        <taxon>Dikarya</taxon>
        <taxon>Ascomycota</taxon>
        <taxon>Pezizomycotina</taxon>
        <taxon>Leotiomycetes</taxon>
        <taxon>Helotiales</taxon>
        <taxon>Sclerotiniaceae</taxon>
        <taxon>Botrytis</taxon>
    </lineage>
</organism>
<sequence>MKALILEPRNEEYIDAEDSNEARQGNRTKRKKEEEKQNGKRKTSYKIPVKNTTPTANFFLTGKHRSATAFIGNTNKYKSMPSPTADHGDA</sequence>
<evidence type="ECO:0000313" key="3">
    <source>
        <dbReference type="Proteomes" id="UP000008177"/>
    </source>
</evidence>